<dbReference type="SUPFAM" id="SSF53474">
    <property type="entry name" value="alpha/beta-Hydrolases"/>
    <property type="match status" value="1"/>
</dbReference>
<keyword evidence="3" id="KW-1185">Reference proteome</keyword>
<reference evidence="2 3" key="1">
    <citation type="submission" date="2021-02" db="EMBL/GenBank/DDBJ databases">
        <title>Cotonvirus japonicus, which uses Golgi apparatus of host cells for its virion factory, phylogenetically links tailed tupanvirus and icosahedral mimivirus.</title>
        <authorList>
            <person name="Takahashi H."/>
            <person name="Fukaya S."/>
            <person name="Song C."/>
            <person name="Murata K."/>
            <person name="Takemura M."/>
        </authorList>
    </citation>
    <scope>NUCLEOTIDE SEQUENCE [LARGE SCALE GENOMIC DNA]</scope>
</reference>
<dbReference type="EMBL" id="AP024483">
    <property type="protein sequence ID" value="BCS83406.1"/>
    <property type="molecule type" value="Genomic_DNA"/>
</dbReference>
<dbReference type="PANTHER" id="PTHR12277:SF81">
    <property type="entry name" value="PROTEIN ABHD13"/>
    <property type="match status" value="1"/>
</dbReference>
<name>A0ABM7NTH1_9VIRU</name>
<keyword evidence="1" id="KW-0812">Transmembrane</keyword>
<keyword evidence="1" id="KW-0472">Membrane</keyword>
<dbReference type="InterPro" id="IPR029058">
    <property type="entry name" value="AB_hydrolase_fold"/>
</dbReference>
<protein>
    <submittedName>
        <fullName evidence="2">Peptidase S9</fullName>
    </submittedName>
</protein>
<evidence type="ECO:0000256" key="1">
    <source>
        <dbReference type="SAM" id="Phobius"/>
    </source>
</evidence>
<dbReference type="GeneID" id="80558611"/>
<evidence type="ECO:0000313" key="3">
    <source>
        <dbReference type="Proteomes" id="UP001321479"/>
    </source>
</evidence>
<dbReference type="Gene3D" id="3.40.50.1820">
    <property type="entry name" value="alpha/beta hydrolase"/>
    <property type="match status" value="1"/>
</dbReference>
<proteinExistence type="predicted"/>
<dbReference type="PANTHER" id="PTHR12277">
    <property type="entry name" value="ALPHA/BETA HYDROLASE DOMAIN-CONTAINING PROTEIN"/>
    <property type="match status" value="1"/>
</dbReference>
<dbReference type="Proteomes" id="UP001321479">
    <property type="component" value="Segment"/>
</dbReference>
<keyword evidence="1" id="KW-1133">Transmembrane helix</keyword>
<accession>A0ABM7NTH1</accession>
<organism evidence="2 3">
    <name type="scientific">Cotonvirus japonicus</name>
    <dbReference type="NCBI Taxonomy" id="2811091"/>
    <lineage>
        <taxon>Viruses</taxon>
        <taxon>Varidnaviria</taxon>
        <taxon>Bamfordvirae</taxon>
        <taxon>Nucleocytoviricota</taxon>
        <taxon>Megaviricetes</taxon>
        <taxon>Imitervirales</taxon>
        <taxon>Mimiviridae</taxon>
        <taxon>Megamimivirinae</taxon>
        <taxon>Cotonvirus</taxon>
        <taxon>Cotonvirus japonicum</taxon>
    </lineage>
</organism>
<sequence>MYKKIFILIMVIIIIIVIIYIKNITLYDPQKAIPAKYKRFFRKLSLLTESNDNIINELVKTPDNIFLDTIYLRNNDTNNCIIYFHGNSGNISLRYNIIKFLYNYASVVAFDYRSYGRSSGDHNFLSNKKLFIDAKTIWNYCIYTLRIHPNNISFFGESLGCGIAINLAAEISKNSSVEFYPHSLILNSPFLSLKSMVQDICCDMELEFLGKILSLLFFNEYQSDKLVPYINHHTKIIISHSLNDEIIPFDHGINLFNILSQTHPNAQFITINGSHNNLGVSDEYIYTLANIFND</sequence>
<evidence type="ECO:0000313" key="2">
    <source>
        <dbReference type="EMBL" id="BCS83406.1"/>
    </source>
</evidence>
<feature type="transmembrane region" description="Helical" evidence="1">
    <location>
        <begin position="5"/>
        <end position="21"/>
    </location>
</feature>
<dbReference type="RefSeq" id="YP_010842014.1">
    <property type="nucleotide sequence ID" value="NC_079139.1"/>
</dbReference>